<proteinExistence type="predicted"/>
<dbReference type="Proteomes" id="UP000192656">
    <property type="component" value="Unassembled WGS sequence"/>
</dbReference>
<name>A0A1W1ZQ43_9HYPH</name>
<dbReference type="EMBL" id="FWXR01000003">
    <property type="protein sequence ID" value="SMC50228.1"/>
    <property type="molecule type" value="Genomic_DNA"/>
</dbReference>
<protein>
    <submittedName>
        <fullName evidence="1">Uncharacterized protein</fullName>
    </submittedName>
</protein>
<gene>
    <name evidence="1" type="ORF">SAMN06297251_10312</name>
</gene>
<keyword evidence="2" id="KW-1185">Reference proteome</keyword>
<evidence type="ECO:0000313" key="2">
    <source>
        <dbReference type="Proteomes" id="UP000192656"/>
    </source>
</evidence>
<reference evidence="1 2" key="1">
    <citation type="submission" date="2017-04" db="EMBL/GenBank/DDBJ databases">
        <authorList>
            <person name="Afonso C.L."/>
            <person name="Miller P.J."/>
            <person name="Scott M.A."/>
            <person name="Spackman E."/>
            <person name="Goraichik I."/>
            <person name="Dimitrov K.M."/>
            <person name="Suarez D.L."/>
            <person name="Swayne D.E."/>
        </authorList>
    </citation>
    <scope>NUCLEOTIDE SEQUENCE [LARGE SCALE GENOMIC DNA]</scope>
    <source>
        <strain evidence="1 2">CGMCC 1.10972</strain>
    </source>
</reference>
<evidence type="ECO:0000313" key="1">
    <source>
        <dbReference type="EMBL" id="SMC50228.1"/>
    </source>
</evidence>
<dbReference type="AlphaFoldDB" id="A0A1W1ZQ43"/>
<organism evidence="1 2">
    <name type="scientific">Fulvimarina manganoxydans</name>
    <dbReference type="NCBI Taxonomy" id="937218"/>
    <lineage>
        <taxon>Bacteria</taxon>
        <taxon>Pseudomonadati</taxon>
        <taxon>Pseudomonadota</taxon>
        <taxon>Alphaproteobacteria</taxon>
        <taxon>Hyphomicrobiales</taxon>
        <taxon>Aurantimonadaceae</taxon>
        <taxon>Fulvimarina</taxon>
    </lineage>
</organism>
<sequence length="302" mass="31976">MTAGRSVGPGHVIPSDEDVIPTAIATGPPESYAHTVFGTGSALEAFRTRSVVSPNRTDEPNRLLLNSAPVKDMNAMVVSVTRISAIALVALALAGCSSTGGQRSDLTVGAPQVSANGPSQVRFTPYSGRSAVGLLPKPYFVSFRARNAESYGHSFIAYGELDSTGRVPYDRSGVLVPSMVKIAGFHPAGGEAAYSLGHLVPVPALTGASDGDTEIAYLQNEMTIALTPDEYQRVVAFMNKKQGSLTVWNAVVYNCSSFTNDVAEFMGMRGVNHLLFPRNYIEALKKANPRVQTLPDGVDIVG</sequence>
<accession>A0A1W1ZQ43</accession>